<evidence type="ECO:0000313" key="5">
    <source>
        <dbReference type="EMBL" id="HED31628.1"/>
    </source>
</evidence>
<reference evidence="5" key="1">
    <citation type="journal article" date="2020" name="mSystems">
        <title>Genome- and Community-Level Interaction Insights into Carbon Utilization and Element Cycling Functions of Hydrothermarchaeota in Hydrothermal Sediment.</title>
        <authorList>
            <person name="Zhou Z."/>
            <person name="Liu Y."/>
            <person name="Xu W."/>
            <person name="Pan J."/>
            <person name="Luo Z.H."/>
            <person name="Li M."/>
        </authorList>
    </citation>
    <scope>NUCLEOTIDE SEQUENCE [LARGE SCALE GENOMIC DNA]</scope>
    <source>
        <strain evidence="5">SpSt-1181</strain>
    </source>
</reference>
<evidence type="ECO:0000256" key="3">
    <source>
        <dbReference type="ARBA" id="ARBA00022801"/>
    </source>
</evidence>
<keyword evidence="4" id="KW-0482">Metalloprotease</keyword>
<comment type="cofactor">
    <cofactor evidence="1">
        <name>Zn(2+)</name>
        <dbReference type="ChEBI" id="CHEBI:29105"/>
    </cofactor>
</comment>
<protein>
    <submittedName>
        <fullName evidence="5">DUF1704 domain-containing protein</fullName>
    </submittedName>
</protein>
<organism evidence="5">
    <name type="scientific">Prosthecochloris aestuarii</name>
    <dbReference type="NCBI Taxonomy" id="1102"/>
    <lineage>
        <taxon>Bacteria</taxon>
        <taxon>Pseudomonadati</taxon>
        <taxon>Chlorobiota</taxon>
        <taxon>Chlorobiia</taxon>
        <taxon>Chlorobiales</taxon>
        <taxon>Chlorobiaceae</taxon>
        <taxon>Prosthecochloris</taxon>
    </lineage>
</organism>
<evidence type="ECO:0000256" key="2">
    <source>
        <dbReference type="ARBA" id="ARBA00022670"/>
    </source>
</evidence>
<keyword evidence="3" id="KW-0378">Hydrolase</keyword>
<keyword evidence="2" id="KW-0645">Protease</keyword>
<proteinExistence type="predicted"/>
<evidence type="ECO:0000256" key="4">
    <source>
        <dbReference type="ARBA" id="ARBA00023049"/>
    </source>
</evidence>
<accession>A0A831WPK4</accession>
<dbReference type="AlphaFoldDB" id="A0A831WPK4"/>
<name>A0A831WPK4_PROAE</name>
<dbReference type="InterPro" id="IPR012548">
    <property type="entry name" value="MATCAP"/>
</dbReference>
<dbReference type="PANTHER" id="PTHR31817">
    <property type="match status" value="1"/>
</dbReference>
<dbReference type="Proteomes" id="UP000886335">
    <property type="component" value="Unassembled WGS sequence"/>
</dbReference>
<sequence length="642" mass="72371">MKGFPVGQKQELQSENGVAASVIRRLQQGLGVSIELPFGGMLHIDRPLPFLLLCRQPARLHDSGTDALVRGEASYLVASGSPKFYPELAALLQGIIQTSEPLYRAFLIIEIRSGEHSQTVSREHDAQCLSFRIVTSRKRPPTCSVDALAKALKNIRFHRRKPQVSIELDPAGFPARLRPLQSVTDAGKYNVYTMVLEVSPVFRDPLTGELYPLLLRSLQRELSRALRRAFFEFSHTLTTYRPQHYHALGRKAVMRRVWEIDRKLADIGRSFDLVLHATPVNIEKAWSVFHRSRCDIIPEFYYRPLAVDPDLLKRQLFQVPVDKVEDPTLAFLFRQKRRELDRQLSMLLDRGKQDFLYGSLQLYGGIEPPLLEAAKDVLAGLGPHRRDGGSKKIVTARELALRAHEELDVYRSVFPNMKSRVEIRDDIIGLLVSRGDLYIGSDTKVSASRVEALVEHEVGTHILTYVNGSMQPFALLSQGFSGYDALQEDLAVLGEFFAGGLDAGRMRLLAGRVIAAHCLVDGASFVDVWRLLNREYGFNQRTAFTIAIRIFRAGGLTKDAVYLRGLIALLDYLQKGGDLLPLFTGKIAIEHVSLIRELTYREVLKPPGLYPGYFRKADFTMNMRRLQDGTKPIDLVEQGVAR</sequence>
<dbReference type="GO" id="GO:0006508">
    <property type="term" value="P:proteolysis"/>
    <property type="evidence" value="ECO:0007669"/>
    <property type="project" value="UniProtKB-KW"/>
</dbReference>
<dbReference type="GO" id="GO:0080164">
    <property type="term" value="P:regulation of nitric oxide metabolic process"/>
    <property type="evidence" value="ECO:0007669"/>
    <property type="project" value="TreeGrafter"/>
</dbReference>
<comment type="caution">
    <text evidence="5">The sequence shown here is derived from an EMBL/GenBank/DDBJ whole genome shotgun (WGS) entry which is preliminary data.</text>
</comment>
<gene>
    <name evidence="5" type="ORF">ENN50_08145</name>
</gene>
<dbReference type="Pfam" id="PF08014">
    <property type="entry name" value="MATCAP"/>
    <property type="match status" value="1"/>
</dbReference>
<dbReference type="PANTHER" id="PTHR31817:SF0">
    <property type="entry name" value="CHROMOSOME UNDETERMINED SCAFFOLD_67, WHOLE GENOME SHOTGUN SEQUENCE"/>
    <property type="match status" value="1"/>
</dbReference>
<evidence type="ECO:0000256" key="1">
    <source>
        <dbReference type="ARBA" id="ARBA00001947"/>
    </source>
</evidence>
<dbReference type="SMART" id="SM01154">
    <property type="entry name" value="DUF1704"/>
    <property type="match status" value="1"/>
</dbReference>
<dbReference type="EMBL" id="DSBW01000179">
    <property type="protein sequence ID" value="HED31628.1"/>
    <property type="molecule type" value="Genomic_DNA"/>
</dbReference>
<dbReference type="GO" id="GO:0008237">
    <property type="term" value="F:metallopeptidase activity"/>
    <property type="evidence" value="ECO:0007669"/>
    <property type="project" value="UniProtKB-KW"/>
</dbReference>